<dbReference type="EMBL" id="JBHSIY010000006">
    <property type="protein sequence ID" value="MFC4865965.1"/>
    <property type="molecule type" value="Genomic_DNA"/>
</dbReference>
<gene>
    <name evidence="1" type="ORF">ACFPCZ_04920</name>
</gene>
<reference evidence="2" key="1">
    <citation type="journal article" date="2019" name="Int. J. Syst. Evol. Microbiol.">
        <title>The Global Catalogue of Microorganisms (GCM) 10K type strain sequencing project: providing services to taxonomists for standard genome sequencing and annotation.</title>
        <authorList>
            <consortium name="The Broad Institute Genomics Platform"/>
            <consortium name="The Broad Institute Genome Sequencing Center for Infectious Disease"/>
            <person name="Wu L."/>
            <person name="Ma J."/>
        </authorList>
    </citation>
    <scope>NUCLEOTIDE SEQUENCE [LARGE SCALE GENOMIC DNA]</scope>
    <source>
        <strain evidence="2">CGMCC 4.7304</strain>
    </source>
</reference>
<accession>A0ABV9SKL5</accession>
<name>A0ABV9SKL5_9ACTN</name>
<proteinExistence type="predicted"/>
<dbReference type="RefSeq" id="WP_344145671.1">
    <property type="nucleotide sequence ID" value="NZ_BAAAQI010000015.1"/>
</dbReference>
<organism evidence="1 2">
    <name type="scientific">Streptomonospora arabica</name>
    <dbReference type="NCBI Taxonomy" id="412417"/>
    <lineage>
        <taxon>Bacteria</taxon>
        <taxon>Bacillati</taxon>
        <taxon>Actinomycetota</taxon>
        <taxon>Actinomycetes</taxon>
        <taxon>Streptosporangiales</taxon>
        <taxon>Nocardiopsidaceae</taxon>
        <taxon>Streptomonospora</taxon>
    </lineage>
</organism>
<keyword evidence="2" id="KW-1185">Reference proteome</keyword>
<evidence type="ECO:0000313" key="2">
    <source>
        <dbReference type="Proteomes" id="UP001595858"/>
    </source>
</evidence>
<comment type="caution">
    <text evidence="1">The sequence shown here is derived from an EMBL/GenBank/DDBJ whole genome shotgun (WGS) entry which is preliminary data.</text>
</comment>
<sequence>MSGIGRLRSCGGPAGRGRGGILAAAARRADRDGFVRKHDGYPGVDAEGEVTGGVAHVDPAFSPYAPPAADGFDAVDAVDAVGQFDAVGARMLARAEDRTDARERWPIGTPTRTCCRPRCG</sequence>
<evidence type="ECO:0000313" key="1">
    <source>
        <dbReference type="EMBL" id="MFC4865965.1"/>
    </source>
</evidence>
<protein>
    <submittedName>
        <fullName evidence="1">Uncharacterized protein</fullName>
    </submittedName>
</protein>
<dbReference type="Proteomes" id="UP001595858">
    <property type="component" value="Unassembled WGS sequence"/>
</dbReference>